<gene>
    <name evidence="1" type="ORF">L910_0758</name>
</gene>
<proteinExistence type="predicted"/>
<evidence type="ECO:0000313" key="2">
    <source>
        <dbReference type="Proteomes" id="UP000014854"/>
    </source>
</evidence>
<name>S7JJ70_VIBFL</name>
<dbReference type="AlphaFoldDB" id="S7JJ70"/>
<dbReference type="Proteomes" id="UP000014854">
    <property type="component" value="Unassembled WGS sequence"/>
</dbReference>
<accession>S7JJ70</accession>
<evidence type="ECO:0000313" key="1">
    <source>
        <dbReference type="EMBL" id="EPP22235.1"/>
    </source>
</evidence>
<reference evidence="1 2" key="1">
    <citation type="journal article" date="2013" name="Gut Pathog.">
        <title>Evidence of a new metabolic capacity in an emerging diarrheal pathogen: lessons from the draft genomes of Vibrio fluvialis strains PG41 and I21563.</title>
        <authorList>
            <person name="Khatri I."/>
            <person name="Mahajan S."/>
            <person name="Dureja C."/>
            <person name="Subramanian S."/>
            <person name="Raychaudhuri S."/>
        </authorList>
    </citation>
    <scope>NUCLEOTIDE SEQUENCE [LARGE SCALE GENOMIC DNA]</scope>
    <source>
        <strain evidence="1 2">PG41</strain>
    </source>
</reference>
<organism evidence="1 2">
    <name type="scientific">Vibrio fluvialis PG41</name>
    <dbReference type="NCBI Taxonomy" id="1336752"/>
    <lineage>
        <taxon>Bacteria</taxon>
        <taxon>Pseudomonadati</taxon>
        <taxon>Pseudomonadota</taxon>
        <taxon>Gammaproteobacteria</taxon>
        <taxon>Vibrionales</taxon>
        <taxon>Vibrionaceae</taxon>
        <taxon>Vibrio</taxon>
    </lineage>
</organism>
<comment type="caution">
    <text evidence="1">The sequence shown here is derived from an EMBL/GenBank/DDBJ whole genome shotgun (WGS) entry which is preliminary data.</text>
</comment>
<sequence>MLDSKSHKKGATASQSSSAFAISVITAVDDVGQQPCGLFQIVGCT</sequence>
<dbReference type="PATRIC" id="fig|1336752.4.peg.2611"/>
<protein>
    <submittedName>
        <fullName evidence="1">Uncharacterized protein</fullName>
    </submittedName>
</protein>
<dbReference type="EMBL" id="ASXS01000010">
    <property type="protein sequence ID" value="EPP22235.1"/>
    <property type="molecule type" value="Genomic_DNA"/>
</dbReference>